<dbReference type="SUPFAM" id="SSF48452">
    <property type="entry name" value="TPR-like"/>
    <property type="match status" value="1"/>
</dbReference>
<accession>A0A917IXL8</accession>
<keyword evidence="3" id="KW-0597">Phosphoprotein</keyword>
<dbReference type="InterPro" id="IPR003594">
    <property type="entry name" value="HATPase_dom"/>
</dbReference>
<evidence type="ECO:0000256" key="1">
    <source>
        <dbReference type="ARBA" id="ARBA00000085"/>
    </source>
</evidence>
<comment type="catalytic activity">
    <reaction evidence="1">
        <text>ATP + protein L-histidine = ADP + protein N-phospho-L-histidine.</text>
        <dbReference type="EC" id="2.7.13.3"/>
    </reaction>
</comment>
<evidence type="ECO:0000313" key="12">
    <source>
        <dbReference type="EMBL" id="GGH64934.1"/>
    </source>
</evidence>
<evidence type="ECO:0000256" key="5">
    <source>
        <dbReference type="ARBA" id="ARBA00022741"/>
    </source>
</evidence>
<evidence type="ECO:0000259" key="11">
    <source>
        <dbReference type="SMART" id="SM00387"/>
    </source>
</evidence>
<dbReference type="InterPro" id="IPR011712">
    <property type="entry name" value="Sig_transdc_His_kin_sub3_dim/P"/>
</dbReference>
<dbReference type="InterPro" id="IPR011990">
    <property type="entry name" value="TPR-like_helical_dom_sf"/>
</dbReference>
<comment type="caution">
    <text evidence="12">The sequence shown here is derived from an EMBL/GenBank/DDBJ whole genome shotgun (WGS) entry which is preliminary data.</text>
</comment>
<dbReference type="SMART" id="SM00387">
    <property type="entry name" value="HATPase_c"/>
    <property type="match status" value="1"/>
</dbReference>
<dbReference type="Pfam" id="PF02518">
    <property type="entry name" value="HATPase_c"/>
    <property type="match status" value="1"/>
</dbReference>
<keyword evidence="7" id="KW-0067">ATP-binding</keyword>
<keyword evidence="4" id="KW-0808">Transferase</keyword>
<name>A0A917IXL8_9BACT</name>
<dbReference type="Gene3D" id="3.30.565.10">
    <property type="entry name" value="Histidine kinase-like ATPase, C-terminal domain"/>
    <property type="match status" value="1"/>
</dbReference>
<keyword evidence="6 12" id="KW-0418">Kinase</keyword>
<dbReference type="CDD" id="cd16917">
    <property type="entry name" value="HATPase_UhpB-NarQ-NarX-like"/>
    <property type="match status" value="1"/>
</dbReference>
<evidence type="ECO:0000256" key="8">
    <source>
        <dbReference type="ARBA" id="ARBA00023012"/>
    </source>
</evidence>
<keyword evidence="5" id="KW-0547">Nucleotide-binding</keyword>
<sequence>MGGSVATLHVQAQQLNEDSIRRVIAGTGSDSVRVLALLTLGNYQLKHKMQDSIGLHTLEEGLGLAGRIRFRQGIAQGLMIKGSYYNSKHQLAQSLDAYDEMMQVAEDIPNDSIRNRLQMMAYNNVGGIYNDNGDFRNSLMYRLKALALVEKYTPGNYTNLAIVYLNIASDYRQLKMPAKALEYLDKTTAFFPKLNERLKMEYYYEYYHNYLASGKAVVAKAMLGTIEEGLRTFNLSDFQKKDYALMLAKLNGIFQLEYDRNYPRALQYYQRYEALARELKLKTEITESLYRIGETQLAAGNIPAAIASLQQSYNMAAANGFKHQLMKAELLLADAHKKNGNATEANNLLEKAMAQRAEIYNEHAVKELAFAEAQYQSEKKKAEIAALTLANTEKALKIARRDRLLLAGSLITGLLLLVVAWFYNSNNRRRKDAERAEKEQQKQIVFLERQQQVVSLQSMINGQETERTRIAKDLHDGLGGLFSTIKMHLSTLQHEVQDLRSYPLFTRSYELVNDASDEVRRIAHNMMPEVLIRIGLVPAVRELCNSINAGKLLQVKLQDYGMEERLQAATEIMLYRIIQELLNNIMKHSQATEAVIQFNRENNQLSITVEDNGCGFNVDADSGSGRAGLESVKSRVNYLNGSLSIDSQQQIGTTVMMVFLINH</sequence>
<dbReference type="GO" id="GO:0000155">
    <property type="term" value="F:phosphorelay sensor kinase activity"/>
    <property type="evidence" value="ECO:0007669"/>
    <property type="project" value="InterPro"/>
</dbReference>
<dbReference type="InterPro" id="IPR050482">
    <property type="entry name" value="Sensor_HK_TwoCompSys"/>
</dbReference>
<keyword evidence="8" id="KW-0902">Two-component regulatory system</keyword>
<proteinExistence type="predicted"/>
<dbReference type="PANTHER" id="PTHR24421">
    <property type="entry name" value="NITRATE/NITRITE SENSOR PROTEIN NARX-RELATED"/>
    <property type="match status" value="1"/>
</dbReference>
<dbReference type="EC" id="2.7.13.3" evidence="2"/>
<dbReference type="Pfam" id="PF07730">
    <property type="entry name" value="HisKA_3"/>
    <property type="match status" value="1"/>
</dbReference>
<dbReference type="GO" id="GO:0005524">
    <property type="term" value="F:ATP binding"/>
    <property type="evidence" value="ECO:0007669"/>
    <property type="project" value="UniProtKB-KW"/>
</dbReference>
<dbReference type="EMBL" id="BMIB01000002">
    <property type="protein sequence ID" value="GGH64934.1"/>
    <property type="molecule type" value="Genomic_DNA"/>
</dbReference>
<keyword evidence="9" id="KW-0175">Coiled coil</keyword>
<reference evidence="12" key="1">
    <citation type="journal article" date="2014" name="Int. J. Syst. Evol. Microbiol.">
        <title>Complete genome sequence of Corynebacterium casei LMG S-19264T (=DSM 44701T), isolated from a smear-ripened cheese.</title>
        <authorList>
            <consortium name="US DOE Joint Genome Institute (JGI-PGF)"/>
            <person name="Walter F."/>
            <person name="Albersmeier A."/>
            <person name="Kalinowski J."/>
            <person name="Ruckert C."/>
        </authorList>
    </citation>
    <scope>NUCLEOTIDE SEQUENCE</scope>
    <source>
        <strain evidence="12">CGMCC 1.15290</strain>
    </source>
</reference>
<evidence type="ECO:0000256" key="4">
    <source>
        <dbReference type="ARBA" id="ARBA00022679"/>
    </source>
</evidence>
<dbReference type="GO" id="GO:0046983">
    <property type="term" value="F:protein dimerization activity"/>
    <property type="evidence" value="ECO:0007669"/>
    <property type="project" value="InterPro"/>
</dbReference>
<dbReference type="SMART" id="SM00028">
    <property type="entry name" value="TPR"/>
    <property type="match status" value="4"/>
</dbReference>
<dbReference type="Gene3D" id="1.20.5.1930">
    <property type="match status" value="1"/>
</dbReference>
<evidence type="ECO:0000256" key="7">
    <source>
        <dbReference type="ARBA" id="ARBA00022840"/>
    </source>
</evidence>
<feature type="domain" description="Histidine kinase/HSP90-like ATPase" evidence="11">
    <location>
        <begin position="569"/>
        <end position="663"/>
    </location>
</feature>
<reference evidence="12" key="2">
    <citation type="submission" date="2020-09" db="EMBL/GenBank/DDBJ databases">
        <authorList>
            <person name="Sun Q."/>
            <person name="Zhou Y."/>
        </authorList>
    </citation>
    <scope>NUCLEOTIDE SEQUENCE</scope>
    <source>
        <strain evidence="12">CGMCC 1.15290</strain>
    </source>
</reference>
<dbReference type="Pfam" id="PF13424">
    <property type="entry name" value="TPR_12"/>
    <property type="match status" value="1"/>
</dbReference>
<organism evidence="12 13">
    <name type="scientific">Filimonas zeae</name>
    <dbReference type="NCBI Taxonomy" id="1737353"/>
    <lineage>
        <taxon>Bacteria</taxon>
        <taxon>Pseudomonadati</taxon>
        <taxon>Bacteroidota</taxon>
        <taxon>Chitinophagia</taxon>
        <taxon>Chitinophagales</taxon>
        <taxon>Chitinophagaceae</taxon>
        <taxon>Filimonas</taxon>
    </lineage>
</organism>
<keyword evidence="10" id="KW-0812">Transmembrane</keyword>
<evidence type="ECO:0000313" key="13">
    <source>
        <dbReference type="Proteomes" id="UP000627292"/>
    </source>
</evidence>
<feature type="coiled-coil region" evidence="9">
    <location>
        <begin position="342"/>
        <end position="381"/>
    </location>
</feature>
<evidence type="ECO:0000256" key="10">
    <source>
        <dbReference type="SAM" id="Phobius"/>
    </source>
</evidence>
<dbReference type="InterPro" id="IPR019734">
    <property type="entry name" value="TPR_rpt"/>
</dbReference>
<evidence type="ECO:0000256" key="6">
    <source>
        <dbReference type="ARBA" id="ARBA00022777"/>
    </source>
</evidence>
<protein>
    <recommendedName>
        <fullName evidence="2">histidine kinase</fullName>
        <ecNumber evidence="2">2.7.13.3</ecNumber>
    </recommendedName>
</protein>
<dbReference type="Proteomes" id="UP000627292">
    <property type="component" value="Unassembled WGS sequence"/>
</dbReference>
<dbReference type="Gene3D" id="1.25.40.10">
    <property type="entry name" value="Tetratricopeptide repeat domain"/>
    <property type="match status" value="2"/>
</dbReference>
<keyword evidence="10" id="KW-1133">Transmembrane helix</keyword>
<evidence type="ECO:0000256" key="3">
    <source>
        <dbReference type="ARBA" id="ARBA00022553"/>
    </source>
</evidence>
<dbReference type="InterPro" id="IPR036890">
    <property type="entry name" value="HATPase_C_sf"/>
</dbReference>
<feature type="coiled-coil region" evidence="9">
    <location>
        <begin position="423"/>
        <end position="450"/>
    </location>
</feature>
<evidence type="ECO:0000256" key="2">
    <source>
        <dbReference type="ARBA" id="ARBA00012438"/>
    </source>
</evidence>
<dbReference type="AlphaFoldDB" id="A0A917IXL8"/>
<dbReference type="PANTHER" id="PTHR24421:SF10">
    <property type="entry name" value="NITRATE_NITRITE SENSOR PROTEIN NARQ"/>
    <property type="match status" value="1"/>
</dbReference>
<feature type="transmembrane region" description="Helical" evidence="10">
    <location>
        <begin position="404"/>
        <end position="423"/>
    </location>
</feature>
<keyword evidence="10" id="KW-0472">Membrane</keyword>
<dbReference type="SUPFAM" id="SSF55874">
    <property type="entry name" value="ATPase domain of HSP90 chaperone/DNA topoisomerase II/histidine kinase"/>
    <property type="match status" value="1"/>
</dbReference>
<evidence type="ECO:0000256" key="9">
    <source>
        <dbReference type="SAM" id="Coils"/>
    </source>
</evidence>
<keyword evidence="13" id="KW-1185">Reference proteome</keyword>
<gene>
    <name evidence="12" type="ORF">GCM10011379_17530</name>
</gene>
<dbReference type="GO" id="GO:0016020">
    <property type="term" value="C:membrane"/>
    <property type="evidence" value="ECO:0007669"/>
    <property type="project" value="InterPro"/>
</dbReference>